<dbReference type="EMBL" id="LXQA010130536">
    <property type="protein sequence ID" value="MCI22437.1"/>
    <property type="molecule type" value="Genomic_DNA"/>
</dbReference>
<feature type="transmembrane region" description="Helical" evidence="1">
    <location>
        <begin position="12"/>
        <end position="34"/>
    </location>
</feature>
<feature type="non-terminal residue" evidence="2">
    <location>
        <position position="114"/>
    </location>
</feature>
<evidence type="ECO:0000313" key="3">
    <source>
        <dbReference type="Proteomes" id="UP000265520"/>
    </source>
</evidence>
<dbReference type="PANTHER" id="PTHR47334:SF2">
    <property type="entry name" value="RNA-BINDING MOTIF PROTEIN 25"/>
    <property type="match status" value="1"/>
</dbReference>
<comment type="caution">
    <text evidence="2">The sequence shown here is derived from an EMBL/GenBank/DDBJ whole genome shotgun (WGS) entry which is preliminary data.</text>
</comment>
<name>A0A392QF19_9FABA</name>
<keyword evidence="3" id="KW-1185">Reference proteome</keyword>
<dbReference type="PANTHER" id="PTHR47334">
    <property type="entry name" value="SPLICING FACTOR PWI DOMAIN-CONTAINING PROTEIN / RNA RECOGNITION MOTIF (RRM)-CONTAINING PROTEIN"/>
    <property type="match status" value="1"/>
</dbReference>
<evidence type="ECO:0000256" key="1">
    <source>
        <dbReference type="SAM" id="Phobius"/>
    </source>
</evidence>
<dbReference type="InterPro" id="IPR053294">
    <property type="entry name" value="RBM_PWI_domain"/>
</dbReference>
<organism evidence="2 3">
    <name type="scientific">Trifolium medium</name>
    <dbReference type="NCBI Taxonomy" id="97028"/>
    <lineage>
        <taxon>Eukaryota</taxon>
        <taxon>Viridiplantae</taxon>
        <taxon>Streptophyta</taxon>
        <taxon>Embryophyta</taxon>
        <taxon>Tracheophyta</taxon>
        <taxon>Spermatophyta</taxon>
        <taxon>Magnoliopsida</taxon>
        <taxon>eudicotyledons</taxon>
        <taxon>Gunneridae</taxon>
        <taxon>Pentapetalae</taxon>
        <taxon>rosids</taxon>
        <taxon>fabids</taxon>
        <taxon>Fabales</taxon>
        <taxon>Fabaceae</taxon>
        <taxon>Papilionoideae</taxon>
        <taxon>50 kb inversion clade</taxon>
        <taxon>NPAAA clade</taxon>
        <taxon>Hologalegina</taxon>
        <taxon>IRL clade</taxon>
        <taxon>Trifolieae</taxon>
        <taxon>Trifolium</taxon>
    </lineage>
</organism>
<keyword evidence="1" id="KW-0472">Membrane</keyword>
<keyword evidence="1" id="KW-1133">Transmembrane helix</keyword>
<reference evidence="2 3" key="1">
    <citation type="journal article" date="2018" name="Front. Plant Sci.">
        <title>Red Clover (Trifolium pratense) and Zigzag Clover (T. medium) - A Picture of Genomic Similarities and Differences.</title>
        <authorList>
            <person name="Dluhosova J."/>
            <person name="Istvanek J."/>
            <person name="Nedelnik J."/>
            <person name="Repkova J."/>
        </authorList>
    </citation>
    <scope>NUCLEOTIDE SEQUENCE [LARGE SCALE GENOMIC DNA]</scope>
    <source>
        <strain evidence="3">cv. 10/8</strain>
        <tissue evidence="2">Leaf</tissue>
    </source>
</reference>
<protein>
    <submittedName>
        <fullName evidence="2">RNA-binding protein 25-like</fullName>
    </submittedName>
</protein>
<dbReference type="Proteomes" id="UP000265520">
    <property type="component" value="Unassembled WGS sequence"/>
</dbReference>
<evidence type="ECO:0000313" key="2">
    <source>
        <dbReference type="EMBL" id="MCI22437.1"/>
    </source>
</evidence>
<proteinExistence type="predicted"/>
<sequence>MLQVVRQRLSFQLVIISCAAISIMLLMCGIPRYAPPYGTMVRPVYPPRLPGAINVLPVSRPPVAGIPPLRPIIPPVVRPVVPPSVTPAEKQHTTVYIGKIAPTVENEFMLSLLK</sequence>
<keyword evidence="1" id="KW-0812">Transmembrane</keyword>
<dbReference type="AlphaFoldDB" id="A0A392QF19"/>
<accession>A0A392QF19</accession>